<dbReference type="HOGENOM" id="CLU_2014612_0_0_1"/>
<evidence type="ECO:0000313" key="2">
    <source>
        <dbReference type="EMBL" id="EEH09529.1"/>
    </source>
</evidence>
<dbReference type="InParanoid" id="C0NI94"/>
<proteinExistence type="predicted"/>
<organism evidence="2 3">
    <name type="scientific">Ajellomyces capsulatus (strain G186AR / H82 / ATCC MYA-2454 / RMSCC 2432)</name>
    <name type="common">Darling's disease fungus</name>
    <name type="synonym">Histoplasma capsulatum</name>
    <dbReference type="NCBI Taxonomy" id="447093"/>
    <lineage>
        <taxon>Eukaryota</taxon>
        <taxon>Fungi</taxon>
        <taxon>Dikarya</taxon>
        <taxon>Ascomycota</taxon>
        <taxon>Pezizomycotina</taxon>
        <taxon>Eurotiomycetes</taxon>
        <taxon>Eurotiomycetidae</taxon>
        <taxon>Onygenales</taxon>
        <taxon>Ajellomycetaceae</taxon>
        <taxon>Histoplasma</taxon>
    </lineage>
</organism>
<dbReference type="GeneID" id="69036082"/>
<evidence type="ECO:0000313" key="3">
    <source>
        <dbReference type="Proteomes" id="UP000001631"/>
    </source>
</evidence>
<dbReference type="RefSeq" id="XP_045290010.1">
    <property type="nucleotide sequence ID" value="XM_045430115.1"/>
</dbReference>
<accession>C0NI94</accession>
<name>C0NI94_AJECG</name>
<sequence>MFDETAPCQQRPSPGLSIDSSNNDDRTRTILRSSGLLLDYRAETCTRPAKLLVPRSHLSPRYRKYPACSVIVSSCVRGLPILGRSISCALMAFAQTVTVHILMGRIAMLSIFQATDGEDFNLI</sequence>
<keyword evidence="3" id="KW-1185">Reference proteome</keyword>
<gene>
    <name evidence="2" type="ORF">HCBG_03066</name>
</gene>
<dbReference type="AlphaFoldDB" id="C0NI94"/>
<evidence type="ECO:0000256" key="1">
    <source>
        <dbReference type="SAM" id="MobiDB-lite"/>
    </source>
</evidence>
<reference evidence="2" key="1">
    <citation type="submission" date="2009-02" db="EMBL/GenBank/DDBJ databases">
        <title>The Genome Sequence of Ajellomyces capsulatus strain G186AR.</title>
        <authorList>
            <consortium name="The Broad Institute Genome Sequencing Platform"/>
            <person name="Champion M."/>
            <person name="Cuomo C."/>
            <person name="Ma L.-J."/>
            <person name="Henn M.R."/>
            <person name="Sil A."/>
            <person name="Goldman B."/>
            <person name="Young S.K."/>
            <person name="Kodira C.D."/>
            <person name="Zeng Q."/>
            <person name="Koehrsen M."/>
            <person name="Alvarado L."/>
            <person name="Berlin A."/>
            <person name="Borenstein D."/>
            <person name="Chen Z."/>
            <person name="Engels R."/>
            <person name="Freedman E."/>
            <person name="Gellesch M."/>
            <person name="Goldberg J."/>
            <person name="Griggs A."/>
            <person name="Gujja S."/>
            <person name="Heiman D."/>
            <person name="Hepburn T."/>
            <person name="Howarth C."/>
            <person name="Jen D."/>
            <person name="Larson L."/>
            <person name="Lewis B."/>
            <person name="Mehta T."/>
            <person name="Park D."/>
            <person name="Pearson M."/>
            <person name="Roberts A."/>
            <person name="Saif S."/>
            <person name="Shea T."/>
            <person name="Shenoy N."/>
            <person name="Sisk P."/>
            <person name="Stolte C."/>
            <person name="Sykes S."/>
            <person name="Walk T."/>
            <person name="White J."/>
            <person name="Yandava C."/>
            <person name="Klein B."/>
            <person name="McEwen J.G."/>
            <person name="Puccia R."/>
            <person name="Goldman G.H."/>
            <person name="Felipe M.S."/>
            <person name="Nino-Vega G."/>
            <person name="San-Blas G."/>
            <person name="Taylor J."/>
            <person name="Mendoza L."/>
            <person name="Galagan J."/>
            <person name="Nusbaum C."/>
            <person name="Birren B."/>
        </authorList>
    </citation>
    <scope>NUCLEOTIDE SEQUENCE</scope>
    <source>
        <strain evidence="2">G186AR</strain>
    </source>
</reference>
<feature type="region of interest" description="Disordered" evidence="1">
    <location>
        <begin position="1"/>
        <end position="25"/>
    </location>
</feature>
<dbReference type="EMBL" id="GG663365">
    <property type="protein sequence ID" value="EEH09529.1"/>
    <property type="molecule type" value="Genomic_DNA"/>
</dbReference>
<dbReference type="Proteomes" id="UP000001631">
    <property type="component" value="Unassembled WGS sequence"/>
</dbReference>
<protein>
    <submittedName>
        <fullName evidence="2">Uncharacterized protein</fullName>
    </submittedName>
</protein>